<dbReference type="Gene3D" id="3.80.10.10">
    <property type="entry name" value="Ribonuclease Inhibitor"/>
    <property type="match status" value="1"/>
</dbReference>
<feature type="region of interest" description="Disordered" evidence="1">
    <location>
        <begin position="57"/>
        <end position="102"/>
    </location>
</feature>
<reference evidence="2 3" key="1">
    <citation type="submission" date="2017-06" db="EMBL/GenBank/DDBJ databases">
        <title>A platform for efficient transgenesis in Macrostomum lignano, a flatworm model organism for stem cell research.</title>
        <authorList>
            <person name="Berezikov E."/>
        </authorList>
    </citation>
    <scope>NUCLEOTIDE SEQUENCE [LARGE SCALE GENOMIC DNA]</scope>
    <source>
        <strain evidence="2">DV1</strain>
        <tissue evidence="2">Whole organism</tissue>
    </source>
</reference>
<evidence type="ECO:0000313" key="2">
    <source>
        <dbReference type="EMBL" id="PAA51024.1"/>
    </source>
</evidence>
<feature type="compositionally biased region" description="Basic and acidic residues" evidence="1">
    <location>
        <begin position="366"/>
        <end position="375"/>
    </location>
</feature>
<dbReference type="PANTHER" id="PTHR46984">
    <property type="entry name" value="LEUCINE-RICH REPEAT-CONTAINING PROTEIN 71"/>
    <property type="match status" value="1"/>
</dbReference>
<dbReference type="OrthoDB" id="120976at2759"/>
<dbReference type="SMART" id="SM00368">
    <property type="entry name" value="LRR_RI"/>
    <property type="match status" value="4"/>
</dbReference>
<organism evidence="2 3">
    <name type="scientific">Macrostomum lignano</name>
    <dbReference type="NCBI Taxonomy" id="282301"/>
    <lineage>
        <taxon>Eukaryota</taxon>
        <taxon>Metazoa</taxon>
        <taxon>Spiralia</taxon>
        <taxon>Lophotrochozoa</taxon>
        <taxon>Platyhelminthes</taxon>
        <taxon>Rhabditophora</taxon>
        <taxon>Macrostomorpha</taxon>
        <taxon>Macrostomida</taxon>
        <taxon>Macrostomidae</taxon>
        <taxon>Macrostomum</taxon>
    </lineage>
</organism>
<feature type="compositionally biased region" description="Basic and acidic residues" evidence="1">
    <location>
        <begin position="386"/>
        <end position="410"/>
    </location>
</feature>
<protein>
    <recommendedName>
        <fullName evidence="4">Leucine-rich repeat-containing protein 71</fullName>
    </recommendedName>
</protein>
<feature type="compositionally biased region" description="Basic and acidic residues" evidence="1">
    <location>
        <begin position="335"/>
        <end position="346"/>
    </location>
</feature>
<dbReference type="InterPro" id="IPR032675">
    <property type="entry name" value="LRR_dom_sf"/>
</dbReference>
<comment type="caution">
    <text evidence="2">The sequence shown here is derived from an EMBL/GenBank/DDBJ whole genome shotgun (WGS) entry which is preliminary data.</text>
</comment>
<feature type="region of interest" description="Disordered" evidence="1">
    <location>
        <begin position="1"/>
        <end position="39"/>
    </location>
</feature>
<keyword evidence="3" id="KW-1185">Reference proteome</keyword>
<evidence type="ECO:0000313" key="3">
    <source>
        <dbReference type="Proteomes" id="UP000215902"/>
    </source>
</evidence>
<dbReference type="PANTHER" id="PTHR46984:SF1">
    <property type="entry name" value="LEUCINE-RICH REPEAT-CONTAINING PROTEIN 71"/>
    <property type="match status" value="1"/>
</dbReference>
<dbReference type="EMBL" id="NIVC01003516">
    <property type="protein sequence ID" value="PAA51024.1"/>
    <property type="molecule type" value="Genomic_DNA"/>
</dbReference>
<feature type="compositionally biased region" description="Basic and acidic residues" evidence="1">
    <location>
        <begin position="11"/>
        <end position="29"/>
    </location>
</feature>
<sequence>AAKLVQMGRNRKSDSKSARSEEPGDKEPEPYQPTGNFQTDFAELCKEAEICRPPAVVLRAKRPTSPDKIEHAQVPAGKKGKEDKKAAQQQQQMVEPEEESPEEKAVMELLGFKPKTFSVKSHLELMKPCIQVEMDHPDRQDSVTEVFIKDWKLQAPMLLTLGRCFEKLQKLHSINLWRVAADASIVDTLAKLLGRLPALRSLSLESNGPVADEEVYAELIRVESNLTKLRLRFNQLSDKAVSAMAIQLDGLRETPSKLVSLDLSSNCIGDAGVDSLVKSLRTNRTLLHLSLSNNRLTDRSAIALAQVCSRFFLTHEETVQRRRLMSVDFRSGTSPDRESRQSRPDSSHATPPPSRKGADRPGSVRSIDKDKDKKSAAAAAKTAGKGKKDEKAKPDDKAKGKAASKEDPKAKGKAAQASEKDAKAGAKSGKGRGARVKVSTPQPEPEQVEVHFDSEHPLLERADASYAPGHLLVPGNYALALLNLSRNHITDRGVDEWKTAIKYQAAYMAKQKVHGTGMLKLMLQGNPFSTETDNYKALEDALNARDPLRPGVADT</sequence>
<gene>
    <name evidence="2" type="ORF">BOX15_Mlig006535g1</name>
</gene>
<name>A0A267DQT4_9PLAT</name>
<feature type="non-terminal residue" evidence="2">
    <location>
        <position position="1"/>
    </location>
</feature>
<dbReference type="Pfam" id="PF13516">
    <property type="entry name" value="LRR_6"/>
    <property type="match status" value="4"/>
</dbReference>
<feature type="region of interest" description="Disordered" evidence="1">
    <location>
        <begin position="326"/>
        <end position="449"/>
    </location>
</feature>
<evidence type="ECO:0000256" key="1">
    <source>
        <dbReference type="SAM" id="MobiDB-lite"/>
    </source>
</evidence>
<evidence type="ECO:0008006" key="4">
    <source>
        <dbReference type="Google" id="ProtNLM"/>
    </source>
</evidence>
<dbReference type="STRING" id="282301.A0A267DQT4"/>
<dbReference type="AlphaFoldDB" id="A0A267DQT4"/>
<dbReference type="Proteomes" id="UP000215902">
    <property type="component" value="Unassembled WGS sequence"/>
</dbReference>
<dbReference type="InterPro" id="IPR053040">
    <property type="entry name" value="LRR-containing_protein_71"/>
</dbReference>
<dbReference type="InterPro" id="IPR001611">
    <property type="entry name" value="Leu-rich_rpt"/>
</dbReference>
<accession>A0A267DQT4</accession>
<dbReference type="SUPFAM" id="SSF52047">
    <property type="entry name" value="RNI-like"/>
    <property type="match status" value="1"/>
</dbReference>
<proteinExistence type="predicted"/>